<comment type="caution">
    <text evidence="1">The sequence shown here is derived from an EMBL/GenBank/DDBJ whole genome shotgun (WGS) entry which is preliminary data.</text>
</comment>
<sequence>NDAAQAAIHAPCAILHRIAAAGAPSPPVTVPSQAYKKYYF</sequence>
<protein>
    <submittedName>
        <fullName evidence="1">19415_t:CDS:1</fullName>
    </submittedName>
</protein>
<keyword evidence="2" id="KW-1185">Reference proteome</keyword>
<evidence type="ECO:0000313" key="1">
    <source>
        <dbReference type="EMBL" id="CAG8755140.1"/>
    </source>
</evidence>
<proteinExistence type="predicted"/>
<feature type="non-terminal residue" evidence="1">
    <location>
        <position position="40"/>
    </location>
</feature>
<dbReference type="Proteomes" id="UP000789396">
    <property type="component" value="Unassembled WGS sequence"/>
</dbReference>
<dbReference type="AlphaFoldDB" id="A0A9N9IXY0"/>
<feature type="non-terminal residue" evidence="1">
    <location>
        <position position="1"/>
    </location>
</feature>
<name>A0A9N9IXY0_9GLOM</name>
<evidence type="ECO:0000313" key="2">
    <source>
        <dbReference type="Proteomes" id="UP000789396"/>
    </source>
</evidence>
<organism evidence="1 2">
    <name type="scientific">Racocetra fulgida</name>
    <dbReference type="NCBI Taxonomy" id="60492"/>
    <lineage>
        <taxon>Eukaryota</taxon>
        <taxon>Fungi</taxon>
        <taxon>Fungi incertae sedis</taxon>
        <taxon>Mucoromycota</taxon>
        <taxon>Glomeromycotina</taxon>
        <taxon>Glomeromycetes</taxon>
        <taxon>Diversisporales</taxon>
        <taxon>Gigasporaceae</taxon>
        <taxon>Racocetra</taxon>
    </lineage>
</organism>
<reference evidence="1" key="1">
    <citation type="submission" date="2021-06" db="EMBL/GenBank/DDBJ databases">
        <authorList>
            <person name="Kallberg Y."/>
            <person name="Tangrot J."/>
            <person name="Rosling A."/>
        </authorList>
    </citation>
    <scope>NUCLEOTIDE SEQUENCE</scope>
    <source>
        <strain evidence="1">IN212</strain>
    </source>
</reference>
<dbReference type="EMBL" id="CAJVPZ010038215">
    <property type="protein sequence ID" value="CAG8755140.1"/>
    <property type="molecule type" value="Genomic_DNA"/>
</dbReference>
<accession>A0A9N9IXY0</accession>
<gene>
    <name evidence="1" type="ORF">RFULGI_LOCUS13891</name>
</gene>